<evidence type="ECO:0000313" key="2">
    <source>
        <dbReference type="EMBL" id="AVI52006.1"/>
    </source>
</evidence>
<sequence length="55" mass="6258">MLFFLKKWSLQIPTGVPHPDDNTPLDLSNPADLIIYVILPLMVLILYLVALKPKK</sequence>
<reference evidence="2 3" key="1">
    <citation type="submission" date="2018-02" db="EMBL/GenBank/DDBJ databases">
        <title>Genomic analysis of the strain RR4-38 isolated from a seawater recirculating aquaculture system.</title>
        <authorList>
            <person name="Kim Y.-S."/>
            <person name="Jang Y.H."/>
            <person name="Kim K.-H."/>
        </authorList>
    </citation>
    <scope>NUCLEOTIDE SEQUENCE [LARGE SCALE GENOMIC DNA]</scope>
    <source>
        <strain evidence="2 3">RR4-38</strain>
    </source>
</reference>
<name>A0A2S0HZG3_9FLAO</name>
<dbReference type="OrthoDB" id="1453373at2"/>
<organism evidence="2 3">
    <name type="scientific">Pukyongia salina</name>
    <dbReference type="NCBI Taxonomy" id="2094025"/>
    <lineage>
        <taxon>Bacteria</taxon>
        <taxon>Pseudomonadati</taxon>
        <taxon>Bacteroidota</taxon>
        <taxon>Flavobacteriia</taxon>
        <taxon>Flavobacteriales</taxon>
        <taxon>Flavobacteriaceae</taxon>
        <taxon>Pukyongia</taxon>
    </lineage>
</organism>
<keyword evidence="1" id="KW-1133">Transmembrane helix</keyword>
<keyword evidence="3" id="KW-1185">Reference proteome</keyword>
<gene>
    <name evidence="2" type="ORF">C5O00_12910</name>
</gene>
<dbReference type="Proteomes" id="UP000238442">
    <property type="component" value="Chromosome"/>
</dbReference>
<dbReference type="EMBL" id="CP027062">
    <property type="protein sequence ID" value="AVI52006.1"/>
    <property type="molecule type" value="Genomic_DNA"/>
</dbReference>
<proteinExistence type="predicted"/>
<keyword evidence="1" id="KW-0812">Transmembrane</keyword>
<feature type="transmembrane region" description="Helical" evidence="1">
    <location>
        <begin position="33"/>
        <end position="51"/>
    </location>
</feature>
<evidence type="ECO:0000313" key="3">
    <source>
        <dbReference type="Proteomes" id="UP000238442"/>
    </source>
</evidence>
<accession>A0A2S0HZG3</accession>
<keyword evidence="1" id="KW-0472">Membrane</keyword>
<dbReference type="KEGG" id="aue:C5O00_12910"/>
<evidence type="ECO:0000256" key="1">
    <source>
        <dbReference type="SAM" id="Phobius"/>
    </source>
</evidence>
<dbReference type="RefSeq" id="WP_105217246.1">
    <property type="nucleotide sequence ID" value="NZ_CP027062.1"/>
</dbReference>
<dbReference type="AlphaFoldDB" id="A0A2S0HZG3"/>
<protein>
    <submittedName>
        <fullName evidence="2">Adenylosuccinate synthetase</fullName>
    </submittedName>
</protein>